<sequence length="491" mass="58094">MGVAKSFTLFLGRGHDNYNVKNDRGSDESIILVDCNSLMYASFLYTDLECVHGEELFKLTKNAIDQIISVEFCGVESKGYEVHLFVDNAEKRPNNKVKRQTQDETVPKKFKGLIEYLTKNHEPSRNYYFNYDNHSEYGEADLQMFHTIDKMKEDGELNFIIFTNDSDMMVFDYNHDNVSVYFKTKNRFLDLNQFNRETRLGFLSSPFLMACVTGCDYGGVVKGCKNPVHSNGLMKQYKYCLNQRARGGKPPKQTFDEVHEIMYRKFATFHTKDLVWCNRDTKSLLLYLKYVGDLYLYYFCGRPFPSYTQHFRASICCEEALNVILLFNTFLPKNRTFTETKVYIETLAGRVGDLPPPKTLGGEGDRMVKNVKDEVERMAKNVKEREQRKKEKKEKRKKEKREKREMEKREKRKEREQRKKEKKEKRKEKNSNEQCRKYTTPSTKDNQRWKVELIGGGRVCKRKFGLKITREQIRKIAGRLLNFYRYNRRVM</sequence>
<organism evidence="2">
    <name type="scientific">Dikerogammarus haemobaphes virus 1</name>
    <dbReference type="NCBI Taxonomy" id="2704946"/>
    <lineage>
        <taxon>Viruses</taxon>
    </lineage>
</organism>
<keyword evidence="2" id="KW-0378">Hydrolase</keyword>
<feature type="compositionally biased region" description="Basic and acidic residues" evidence="1">
    <location>
        <begin position="427"/>
        <end position="436"/>
    </location>
</feature>
<evidence type="ECO:0000256" key="1">
    <source>
        <dbReference type="SAM" id="MobiDB-lite"/>
    </source>
</evidence>
<protein>
    <submittedName>
        <fullName evidence="2">Flap endonuclease</fullName>
    </submittedName>
</protein>
<gene>
    <name evidence="2" type="primary">ORF20</name>
</gene>
<name>A0A6G9HDQ3_9VIRU</name>
<feature type="compositionally biased region" description="Basic and acidic residues" evidence="1">
    <location>
        <begin position="378"/>
        <end position="389"/>
    </location>
</feature>
<feature type="compositionally biased region" description="Basic and acidic residues" evidence="1">
    <location>
        <begin position="402"/>
        <end position="419"/>
    </location>
</feature>
<proteinExistence type="predicted"/>
<feature type="compositionally biased region" description="Basic residues" evidence="1">
    <location>
        <begin position="390"/>
        <end position="401"/>
    </location>
</feature>
<feature type="region of interest" description="Disordered" evidence="1">
    <location>
        <begin position="378"/>
        <end position="444"/>
    </location>
</feature>
<accession>A0A6G9HDQ3</accession>
<dbReference type="EMBL" id="MN604016">
    <property type="protein sequence ID" value="QIQ08584.1"/>
    <property type="molecule type" value="Genomic_DNA"/>
</dbReference>
<keyword evidence="2" id="KW-0540">Nuclease</keyword>
<keyword evidence="2" id="KW-0255">Endonuclease</keyword>
<reference evidence="2" key="1">
    <citation type="journal article" date="2020" name="MBio">
        <title>A New Family of DNA Viruses Causing Disease in Crustaceans from Diverse Aquatic Biomes.</title>
        <authorList>
            <person name="Subramaniam K."/>
            <person name="Behringer D.C."/>
            <person name="Bojko J."/>
            <person name="Yutin N."/>
            <person name="Clark A.S."/>
            <person name="Bateman K.S."/>
            <person name="van Aerle R."/>
            <person name="Bass D."/>
            <person name="Kerr R.C."/>
            <person name="Koonin E.V."/>
            <person name="Stentiford G.D."/>
            <person name="Waltzek T.B."/>
        </authorList>
    </citation>
    <scope>NUCLEOTIDE SEQUENCE</scope>
</reference>
<dbReference type="GO" id="GO:0004519">
    <property type="term" value="F:endonuclease activity"/>
    <property type="evidence" value="ECO:0007669"/>
    <property type="project" value="UniProtKB-KW"/>
</dbReference>
<evidence type="ECO:0000313" key="2">
    <source>
        <dbReference type="EMBL" id="QIQ08584.1"/>
    </source>
</evidence>